<comment type="subcellular location">
    <subcellularLocation>
        <location evidence="1">Mitochondrion</location>
    </subcellularLocation>
</comment>
<keyword evidence="5" id="KW-0472">Membrane</keyword>
<protein>
    <recommendedName>
        <fullName evidence="8">PET117 cytochrome c oxidase chaperone</fullName>
    </recommendedName>
</protein>
<evidence type="ECO:0008006" key="8">
    <source>
        <dbReference type="Google" id="ProtNLM"/>
    </source>
</evidence>
<keyword evidence="3" id="KW-0809">Transit peptide</keyword>
<dbReference type="EMBL" id="WTXG01000059">
    <property type="protein sequence ID" value="KAI0295398.1"/>
    <property type="molecule type" value="Genomic_DNA"/>
</dbReference>
<dbReference type="Pfam" id="PF15786">
    <property type="entry name" value="PET117"/>
    <property type="match status" value="1"/>
</dbReference>
<evidence type="ECO:0000256" key="5">
    <source>
        <dbReference type="SAM" id="Phobius"/>
    </source>
</evidence>
<keyword evidence="5" id="KW-0812">Transmembrane</keyword>
<evidence type="ECO:0000313" key="6">
    <source>
        <dbReference type="EMBL" id="KAI0295398.1"/>
    </source>
</evidence>
<keyword evidence="4" id="KW-0496">Mitochondrion</keyword>
<dbReference type="AlphaFoldDB" id="A0AAD4M0D4"/>
<evidence type="ECO:0000256" key="1">
    <source>
        <dbReference type="ARBA" id="ARBA00004173"/>
    </source>
</evidence>
<dbReference type="Proteomes" id="UP001203297">
    <property type="component" value="Unassembled WGS sequence"/>
</dbReference>
<feature type="transmembrane region" description="Helical" evidence="5">
    <location>
        <begin position="6"/>
        <end position="23"/>
    </location>
</feature>
<dbReference type="InterPro" id="IPR031568">
    <property type="entry name" value="Pet117"/>
</dbReference>
<keyword evidence="5" id="KW-1133">Transmembrane helix</keyword>
<feature type="non-terminal residue" evidence="6">
    <location>
        <position position="1"/>
    </location>
</feature>
<accession>A0AAD4M0D4</accession>
<evidence type="ECO:0000256" key="4">
    <source>
        <dbReference type="ARBA" id="ARBA00023128"/>
    </source>
</evidence>
<dbReference type="GO" id="GO:0005739">
    <property type="term" value="C:mitochondrion"/>
    <property type="evidence" value="ECO:0007669"/>
    <property type="project" value="UniProtKB-SubCell"/>
</dbReference>
<reference evidence="6" key="1">
    <citation type="journal article" date="2022" name="New Phytol.">
        <title>Evolutionary transition to the ectomycorrhizal habit in the genomes of a hyperdiverse lineage of mushroom-forming fungi.</title>
        <authorList>
            <person name="Looney B."/>
            <person name="Miyauchi S."/>
            <person name="Morin E."/>
            <person name="Drula E."/>
            <person name="Courty P.E."/>
            <person name="Kohler A."/>
            <person name="Kuo A."/>
            <person name="LaButti K."/>
            <person name="Pangilinan J."/>
            <person name="Lipzen A."/>
            <person name="Riley R."/>
            <person name="Andreopoulos W."/>
            <person name="He G."/>
            <person name="Johnson J."/>
            <person name="Nolan M."/>
            <person name="Tritt A."/>
            <person name="Barry K.W."/>
            <person name="Grigoriev I.V."/>
            <person name="Nagy L.G."/>
            <person name="Hibbett D."/>
            <person name="Henrissat B."/>
            <person name="Matheny P.B."/>
            <person name="Labbe J."/>
            <person name="Martin F.M."/>
        </authorList>
    </citation>
    <scope>NUCLEOTIDE SEQUENCE</scope>
    <source>
        <strain evidence="6">BPL690</strain>
    </source>
</reference>
<dbReference type="PANTHER" id="PTHR28163">
    <property type="entry name" value="PROTEIN PET117 HOMOLOG, MITOCHONDRIAL"/>
    <property type="match status" value="1"/>
</dbReference>
<evidence type="ECO:0000313" key="7">
    <source>
        <dbReference type="Proteomes" id="UP001203297"/>
    </source>
</evidence>
<comment type="similarity">
    <text evidence="2">Belongs to the PET117 family.</text>
</comment>
<dbReference type="GO" id="GO:0033617">
    <property type="term" value="P:mitochondrial respiratory chain complex IV assembly"/>
    <property type="evidence" value="ECO:0007669"/>
    <property type="project" value="TreeGrafter"/>
</dbReference>
<organism evidence="6 7">
    <name type="scientific">Multifurca ochricompacta</name>
    <dbReference type="NCBI Taxonomy" id="376703"/>
    <lineage>
        <taxon>Eukaryota</taxon>
        <taxon>Fungi</taxon>
        <taxon>Dikarya</taxon>
        <taxon>Basidiomycota</taxon>
        <taxon>Agaricomycotina</taxon>
        <taxon>Agaricomycetes</taxon>
        <taxon>Russulales</taxon>
        <taxon>Russulaceae</taxon>
        <taxon>Multifurca</taxon>
    </lineage>
</organism>
<gene>
    <name evidence="6" type="ORF">B0F90DRAFT_1637975</name>
</gene>
<sequence length="71" mass="8591">SSQVTLAASIIISSFTVWGVHYLQKQEHETMYQGVLRDDERRRRKMKERQEDLLKSQQKREVYERVQHVET</sequence>
<name>A0AAD4M0D4_9AGAM</name>
<evidence type="ECO:0000256" key="3">
    <source>
        <dbReference type="ARBA" id="ARBA00022946"/>
    </source>
</evidence>
<dbReference type="PANTHER" id="PTHR28163:SF1">
    <property type="entry name" value="PROTEIN PET117 HOMOLOG, MITOCHONDRIAL"/>
    <property type="match status" value="1"/>
</dbReference>
<proteinExistence type="inferred from homology"/>
<keyword evidence="7" id="KW-1185">Reference proteome</keyword>
<comment type="caution">
    <text evidence="6">The sequence shown here is derived from an EMBL/GenBank/DDBJ whole genome shotgun (WGS) entry which is preliminary data.</text>
</comment>
<evidence type="ECO:0000256" key="2">
    <source>
        <dbReference type="ARBA" id="ARBA00008197"/>
    </source>
</evidence>